<accession>A0A9X0WKR3</accession>
<protein>
    <recommendedName>
        <fullName evidence="5">VPLPA-CTERM sorting domain-containing protein</fullName>
    </recommendedName>
</protein>
<dbReference type="EMBL" id="NRSD01000017">
    <property type="protein sequence ID" value="MBK1645937.1"/>
    <property type="molecule type" value="Genomic_DNA"/>
</dbReference>
<proteinExistence type="predicted"/>
<dbReference type="AlphaFoldDB" id="A0A9X0WKR3"/>
<evidence type="ECO:0000313" key="4">
    <source>
        <dbReference type="Proteomes" id="UP001138802"/>
    </source>
</evidence>
<keyword evidence="1" id="KW-0472">Membrane</keyword>
<feature type="chain" id="PRO_5040940593" description="VPLPA-CTERM sorting domain-containing protein" evidence="2">
    <location>
        <begin position="16"/>
        <end position="232"/>
    </location>
</feature>
<name>A0A9X0WKR3_9GAMM</name>
<feature type="signal peptide" evidence="2">
    <location>
        <begin position="1"/>
        <end position="15"/>
    </location>
</feature>
<gene>
    <name evidence="3" type="ORF">CKO25_15025</name>
</gene>
<keyword evidence="2" id="KW-0732">Signal</keyword>
<comment type="caution">
    <text evidence="3">The sequence shown here is derived from an EMBL/GenBank/DDBJ whole genome shotgun (WGS) entry which is preliminary data.</text>
</comment>
<keyword evidence="4" id="KW-1185">Reference proteome</keyword>
<keyword evidence="1" id="KW-0812">Transmembrane</keyword>
<evidence type="ECO:0000256" key="2">
    <source>
        <dbReference type="SAM" id="SignalP"/>
    </source>
</evidence>
<keyword evidence="1" id="KW-1133">Transmembrane helix</keyword>
<evidence type="ECO:0000256" key="1">
    <source>
        <dbReference type="SAM" id="Phobius"/>
    </source>
</evidence>
<evidence type="ECO:0008006" key="5">
    <source>
        <dbReference type="Google" id="ProtNLM"/>
    </source>
</evidence>
<reference evidence="3 4" key="1">
    <citation type="journal article" date="2020" name="Microorganisms">
        <title>Osmotic Adaptation and Compatible Solute Biosynthesis of Phototrophic Bacteria as Revealed from Genome Analyses.</title>
        <authorList>
            <person name="Imhoff J.F."/>
            <person name="Rahn T."/>
            <person name="Kunzel S."/>
            <person name="Keller A."/>
            <person name="Neulinger S.C."/>
        </authorList>
    </citation>
    <scope>NUCLEOTIDE SEQUENCE [LARGE SCALE GENOMIC DNA]</scope>
    <source>
        <strain evidence="3 4">DSM 21303</strain>
    </source>
</reference>
<organism evidence="3 4">
    <name type="scientific">Thiocapsa imhoffii</name>
    <dbReference type="NCBI Taxonomy" id="382777"/>
    <lineage>
        <taxon>Bacteria</taxon>
        <taxon>Pseudomonadati</taxon>
        <taxon>Pseudomonadota</taxon>
        <taxon>Gammaproteobacteria</taxon>
        <taxon>Chromatiales</taxon>
        <taxon>Chromatiaceae</taxon>
        <taxon>Thiocapsa</taxon>
    </lineage>
</organism>
<feature type="transmembrane region" description="Helical" evidence="1">
    <location>
        <begin position="204"/>
        <end position="224"/>
    </location>
</feature>
<evidence type="ECO:0000313" key="3">
    <source>
        <dbReference type="EMBL" id="MBK1645937.1"/>
    </source>
</evidence>
<dbReference type="Proteomes" id="UP001138802">
    <property type="component" value="Unassembled WGS sequence"/>
</dbReference>
<sequence>MLAIAGLTLAFNASAAFVLDTTNATQTFGSVQNGQLNLQLEAGATVSNIPDSPAWNFSNGWVGANVNWTGAQPSGGWSFEYLGKQASWNNLFQFTDGAGGWTTIFANRDFSSTTATQIEAGGIVASSPVTDFGFRFLTNANSSDKPRDISGSITNTTNAINTATSSVNFFATIEEGGSLILWLDDGAGGPDFDFSDMGIRITAVPIPAAGWLFGSALLGVILAARRRHAQRV</sequence>